<dbReference type="KEGG" id="pgr:PGTG_04468"/>
<dbReference type="InParanoid" id="E3K2E3"/>
<name>E3K2E3_PUCGT</name>
<reference evidence="3" key="2">
    <citation type="journal article" date="2011" name="Proc. Natl. Acad. Sci. U.S.A.">
        <title>Obligate biotrophy features unraveled by the genomic analysis of rust fungi.</title>
        <authorList>
            <person name="Duplessis S."/>
            <person name="Cuomo C.A."/>
            <person name="Lin Y.-C."/>
            <person name="Aerts A."/>
            <person name="Tisserant E."/>
            <person name="Veneault-Fourrey C."/>
            <person name="Joly D.L."/>
            <person name="Hacquard S."/>
            <person name="Amselem J."/>
            <person name="Cantarel B.L."/>
            <person name="Chiu R."/>
            <person name="Coutinho P.M."/>
            <person name="Feau N."/>
            <person name="Field M."/>
            <person name="Frey P."/>
            <person name="Gelhaye E."/>
            <person name="Goldberg J."/>
            <person name="Grabherr M.G."/>
            <person name="Kodira C.D."/>
            <person name="Kohler A."/>
            <person name="Kuees U."/>
            <person name="Lindquist E.A."/>
            <person name="Lucas S.M."/>
            <person name="Mago R."/>
            <person name="Mauceli E."/>
            <person name="Morin E."/>
            <person name="Murat C."/>
            <person name="Pangilinan J.L."/>
            <person name="Park R."/>
            <person name="Pearson M."/>
            <person name="Quesneville H."/>
            <person name="Rouhier N."/>
            <person name="Sakthikumar S."/>
            <person name="Salamov A.A."/>
            <person name="Schmutz J."/>
            <person name="Selles B."/>
            <person name="Shapiro H."/>
            <person name="Tanguay P."/>
            <person name="Tuskan G.A."/>
            <person name="Henrissat B."/>
            <person name="Van de Peer Y."/>
            <person name="Rouze P."/>
            <person name="Ellis J.G."/>
            <person name="Dodds P.N."/>
            <person name="Schein J.E."/>
            <person name="Zhong S."/>
            <person name="Hamelin R.C."/>
            <person name="Grigoriev I.V."/>
            <person name="Szabo L.J."/>
            <person name="Martin F."/>
        </authorList>
    </citation>
    <scope>NUCLEOTIDE SEQUENCE [LARGE SCALE GENOMIC DNA]</scope>
    <source>
        <strain evidence="3">CRL 75-36-700-3 / race SCCL</strain>
    </source>
</reference>
<dbReference type="Proteomes" id="UP000008783">
    <property type="component" value="Unassembled WGS sequence"/>
</dbReference>
<dbReference type="AlphaFoldDB" id="E3K2E3"/>
<dbReference type="HOGENOM" id="CLU_1422052_0_0_1"/>
<protein>
    <submittedName>
        <fullName evidence="2">Uncharacterized protein</fullName>
    </submittedName>
</protein>
<feature type="region of interest" description="Disordered" evidence="1">
    <location>
        <begin position="117"/>
        <end position="137"/>
    </location>
</feature>
<reference key="1">
    <citation type="submission" date="2007-01" db="EMBL/GenBank/DDBJ databases">
        <title>The Genome Sequence of Puccinia graminis f. sp. tritici Strain CRL 75-36-700-3.</title>
        <authorList>
            <consortium name="The Broad Institute Genome Sequencing Platform"/>
            <person name="Birren B."/>
            <person name="Lander E."/>
            <person name="Galagan J."/>
            <person name="Nusbaum C."/>
            <person name="Devon K."/>
            <person name="Cuomo C."/>
            <person name="Jaffe D."/>
            <person name="Butler J."/>
            <person name="Alvarez P."/>
            <person name="Gnerre S."/>
            <person name="Grabherr M."/>
            <person name="Mauceli E."/>
            <person name="Brockman W."/>
            <person name="Young S."/>
            <person name="LaButti K."/>
            <person name="Sykes S."/>
            <person name="DeCaprio D."/>
            <person name="Crawford M."/>
            <person name="Koehrsen M."/>
            <person name="Engels R."/>
            <person name="Montgomery P."/>
            <person name="Pearson M."/>
            <person name="Howarth C."/>
            <person name="Larson L."/>
            <person name="White J."/>
            <person name="Zeng Q."/>
            <person name="Kodira C."/>
            <person name="Yandava C."/>
            <person name="Alvarado L."/>
            <person name="O'Leary S."/>
            <person name="Szabo L."/>
            <person name="Dean R."/>
            <person name="Schein J."/>
        </authorList>
    </citation>
    <scope>NUCLEOTIDE SEQUENCE</scope>
    <source>
        <strain>CRL 75-36-700-3</strain>
    </source>
</reference>
<dbReference type="RefSeq" id="XP_003322931.1">
    <property type="nucleotide sequence ID" value="XM_003322883.1"/>
</dbReference>
<gene>
    <name evidence="2" type="ORF">PGTG_04468</name>
</gene>
<proteinExistence type="predicted"/>
<keyword evidence="3" id="KW-1185">Reference proteome</keyword>
<dbReference type="GeneID" id="10536193"/>
<sequence length="191" mass="21338">MVLKIGLVFTNEDVDYVIQQITSSLAKQAKFNTWAKKLNYSGPTLIAGYGIRWNIKFESHERGYITQNIINKLIENKRDREDQKGGKNHFNKYKITQSNWDIVKKLNDIISALNDQAARDEDTPPPTPKKNTTLAPGGGLEEDVNFFFDAAPETHDKLAVYLGVVALLAQDYLAASVEQCFLAGADVCGQD</sequence>
<evidence type="ECO:0000313" key="2">
    <source>
        <dbReference type="EMBL" id="EFP78512.1"/>
    </source>
</evidence>
<accession>E3K2E3</accession>
<organism evidence="2 3">
    <name type="scientific">Puccinia graminis f. sp. tritici (strain CRL 75-36-700-3 / race SCCL)</name>
    <name type="common">Black stem rust fungus</name>
    <dbReference type="NCBI Taxonomy" id="418459"/>
    <lineage>
        <taxon>Eukaryota</taxon>
        <taxon>Fungi</taxon>
        <taxon>Dikarya</taxon>
        <taxon>Basidiomycota</taxon>
        <taxon>Pucciniomycotina</taxon>
        <taxon>Pucciniomycetes</taxon>
        <taxon>Pucciniales</taxon>
        <taxon>Pucciniaceae</taxon>
        <taxon>Puccinia</taxon>
    </lineage>
</organism>
<evidence type="ECO:0000256" key="1">
    <source>
        <dbReference type="SAM" id="MobiDB-lite"/>
    </source>
</evidence>
<dbReference type="VEuPathDB" id="FungiDB:PGTG_04468"/>
<dbReference type="EMBL" id="DS178270">
    <property type="protein sequence ID" value="EFP78512.1"/>
    <property type="molecule type" value="Genomic_DNA"/>
</dbReference>
<evidence type="ECO:0000313" key="3">
    <source>
        <dbReference type="Proteomes" id="UP000008783"/>
    </source>
</evidence>
<dbReference type="STRING" id="418459.E3K2E3"/>